<evidence type="ECO:0000313" key="3">
    <source>
        <dbReference type="Proteomes" id="UP001498398"/>
    </source>
</evidence>
<feature type="transmembrane region" description="Helical" evidence="1">
    <location>
        <begin position="150"/>
        <end position="171"/>
    </location>
</feature>
<gene>
    <name evidence="2" type="ORF">VKT23_008871</name>
</gene>
<protein>
    <submittedName>
        <fullName evidence="2">Uncharacterized protein</fullName>
    </submittedName>
</protein>
<accession>A0ABR1JFS9</accession>
<evidence type="ECO:0000256" key="1">
    <source>
        <dbReference type="SAM" id="Phobius"/>
    </source>
</evidence>
<sequence>MLYEERPHPQRRSTTEIWGKETSGFLNPSPLILKSNPWSLIVLMLWAVYIIILLWLLEYAVSRAHHDLHPPWSLRVLPELLLTFFAQAHTAITSAHLARVAASAIRFRSTAPNTWRELFWTVDRAWEGPVGMISTAQKAFTRKIALSKTFYIFVGICSISLAVPGILTRAYHIETVPVIVSSSISPTTFTPERMNLISAYLQEGVSIGPWGTGLSVTNLYNSSMFLSETQTASFTRTSDTDPEDFFFAGDIGAANVTLPGMRLEGGCTPWRQYRP</sequence>
<keyword evidence="1" id="KW-1133">Transmembrane helix</keyword>
<keyword evidence="1" id="KW-0472">Membrane</keyword>
<comment type="caution">
    <text evidence="2">The sequence shown here is derived from an EMBL/GenBank/DDBJ whole genome shotgun (WGS) entry which is preliminary data.</text>
</comment>
<dbReference type="EMBL" id="JBANRG010000014">
    <property type="protein sequence ID" value="KAK7460943.1"/>
    <property type="molecule type" value="Genomic_DNA"/>
</dbReference>
<evidence type="ECO:0000313" key="2">
    <source>
        <dbReference type="EMBL" id="KAK7460943.1"/>
    </source>
</evidence>
<dbReference type="Proteomes" id="UP001498398">
    <property type="component" value="Unassembled WGS sequence"/>
</dbReference>
<keyword evidence="1" id="KW-0812">Transmembrane</keyword>
<name>A0ABR1JFS9_9AGAR</name>
<reference evidence="2 3" key="1">
    <citation type="submission" date="2024-01" db="EMBL/GenBank/DDBJ databases">
        <title>A draft genome for the cacao thread blight pathogen Marasmiellus scandens.</title>
        <authorList>
            <person name="Baruah I.K."/>
            <person name="Leung J."/>
            <person name="Bukari Y."/>
            <person name="Amoako-Attah I."/>
            <person name="Meinhardt L.W."/>
            <person name="Bailey B.A."/>
            <person name="Cohen S.P."/>
        </authorList>
    </citation>
    <scope>NUCLEOTIDE SEQUENCE [LARGE SCALE GENOMIC DNA]</scope>
    <source>
        <strain evidence="2 3">GH-19</strain>
    </source>
</reference>
<keyword evidence="3" id="KW-1185">Reference proteome</keyword>
<proteinExistence type="predicted"/>
<organism evidence="2 3">
    <name type="scientific">Marasmiellus scandens</name>
    <dbReference type="NCBI Taxonomy" id="2682957"/>
    <lineage>
        <taxon>Eukaryota</taxon>
        <taxon>Fungi</taxon>
        <taxon>Dikarya</taxon>
        <taxon>Basidiomycota</taxon>
        <taxon>Agaricomycotina</taxon>
        <taxon>Agaricomycetes</taxon>
        <taxon>Agaricomycetidae</taxon>
        <taxon>Agaricales</taxon>
        <taxon>Marasmiineae</taxon>
        <taxon>Omphalotaceae</taxon>
        <taxon>Marasmiellus</taxon>
    </lineage>
</organism>
<feature type="transmembrane region" description="Helical" evidence="1">
    <location>
        <begin position="38"/>
        <end position="57"/>
    </location>
</feature>